<name>A0ACC2GN28_DALPE</name>
<reference evidence="1" key="1">
    <citation type="submission" date="2021-05" db="EMBL/GenBank/DDBJ databases">
        <authorList>
            <person name="Pan Q."/>
            <person name="Jouanno E."/>
            <person name="Zahm M."/>
            <person name="Klopp C."/>
            <person name="Cabau C."/>
            <person name="Louis A."/>
            <person name="Berthelot C."/>
            <person name="Parey E."/>
            <person name="Roest Crollius H."/>
            <person name="Montfort J."/>
            <person name="Robinson-Rechavi M."/>
            <person name="Bouchez O."/>
            <person name="Lampietro C."/>
            <person name="Lopez Roques C."/>
            <person name="Donnadieu C."/>
            <person name="Postlethwait J."/>
            <person name="Bobe J."/>
            <person name="Dillon D."/>
            <person name="Chandos A."/>
            <person name="von Hippel F."/>
            <person name="Guiguen Y."/>
        </authorList>
    </citation>
    <scope>NUCLEOTIDE SEQUENCE</scope>
    <source>
        <strain evidence="1">YG-Jan2019</strain>
    </source>
</reference>
<dbReference type="EMBL" id="CM055738">
    <property type="protein sequence ID" value="KAJ8005036.1"/>
    <property type="molecule type" value="Genomic_DNA"/>
</dbReference>
<proteinExistence type="predicted"/>
<sequence>MSKLGEKILDGMFDRVKLGVKKRMHLNRQRWLAISPYRIPETAGHISISYSRGGWAYLHIVFQRWLAISLYCIPETAGHISIS</sequence>
<protein>
    <submittedName>
        <fullName evidence="1">Uncharacterized protein</fullName>
    </submittedName>
</protein>
<dbReference type="Proteomes" id="UP001157502">
    <property type="component" value="Chromosome 11"/>
</dbReference>
<keyword evidence="2" id="KW-1185">Reference proteome</keyword>
<gene>
    <name evidence="1" type="ORF">DPEC_G00142470</name>
</gene>
<comment type="caution">
    <text evidence="1">The sequence shown here is derived from an EMBL/GenBank/DDBJ whole genome shotgun (WGS) entry which is preliminary data.</text>
</comment>
<evidence type="ECO:0000313" key="2">
    <source>
        <dbReference type="Proteomes" id="UP001157502"/>
    </source>
</evidence>
<organism evidence="1 2">
    <name type="scientific">Dallia pectoralis</name>
    <name type="common">Alaska blackfish</name>
    <dbReference type="NCBI Taxonomy" id="75939"/>
    <lineage>
        <taxon>Eukaryota</taxon>
        <taxon>Metazoa</taxon>
        <taxon>Chordata</taxon>
        <taxon>Craniata</taxon>
        <taxon>Vertebrata</taxon>
        <taxon>Euteleostomi</taxon>
        <taxon>Actinopterygii</taxon>
        <taxon>Neopterygii</taxon>
        <taxon>Teleostei</taxon>
        <taxon>Protacanthopterygii</taxon>
        <taxon>Esociformes</taxon>
        <taxon>Umbridae</taxon>
        <taxon>Dallia</taxon>
    </lineage>
</organism>
<accession>A0ACC2GN28</accession>
<evidence type="ECO:0000313" key="1">
    <source>
        <dbReference type="EMBL" id="KAJ8005036.1"/>
    </source>
</evidence>
<feature type="non-terminal residue" evidence="1">
    <location>
        <position position="83"/>
    </location>
</feature>